<evidence type="ECO:0000313" key="2">
    <source>
        <dbReference type="Proteomes" id="UP001152795"/>
    </source>
</evidence>
<comment type="caution">
    <text evidence="1">The sequence shown here is derived from an EMBL/GenBank/DDBJ whole genome shotgun (WGS) entry which is preliminary data.</text>
</comment>
<dbReference type="EMBL" id="CACRXK020004485">
    <property type="protein sequence ID" value="CAB4002920.1"/>
    <property type="molecule type" value="Genomic_DNA"/>
</dbReference>
<dbReference type="AlphaFoldDB" id="A0A6S7HIE1"/>
<reference evidence="1" key="1">
    <citation type="submission" date="2020-04" db="EMBL/GenBank/DDBJ databases">
        <authorList>
            <person name="Alioto T."/>
            <person name="Alioto T."/>
            <person name="Gomez Garrido J."/>
        </authorList>
    </citation>
    <scope>NUCLEOTIDE SEQUENCE</scope>
    <source>
        <strain evidence="1">A484AB</strain>
    </source>
</reference>
<gene>
    <name evidence="1" type="ORF">PACLA_8A063478</name>
</gene>
<sequence>MDGPKFAKFIREEFKQAFAASSNPIDKVFLMDGCPRQNAAIAFNTWTGIGTELFTISARSPELIQLKTFPSRMQRAKERGHNQTNRKRKFC</sequence>
<proteinExistence type="predicted"/>
<keyword evidence="2" id="KW-1185">Reference proteome</keyword>
<name>A0A6S7HIE1_PARCT</name>
<accession>A0A6S7HIE1</accession>
<evidence type="ECO:0000313" key="1">
    <source>
        <dbReference type="EMBL" id="CAB4002920.1"/>
    </source>
</evidence>
<dbReference type="Proteomes" id="UP001152795">
    <property type="component" value="Unassembled WGS sequence"/>
</dbReference>
<protein>
    <submittedName>
        <fullName evidence="1">Uncharacterized protein</fullName>
    </submittedName>
</protein>
<organism evidence="1 2">
    <name type="scientific">Paramuricea clavata</name>
    <name type="common">Red gorgonian</name>
    <name type="synonym">Violescent sea-whip</name>
    <dbReference type="NCBI Taxonomy" id="317549"/>
    <lineage>
        <taxon>Eukaryota</taxon>
        <taxon>Metazoa</taxon>
        <taxon>Cnidaria</taxon>
        <taxon>Anthozoa</taxon>
        <taxon>Octocorallia</taxon>
        <taxon>Malacalcyonacea</taxon>
        <taxon>Plexauridae</taxon>
        <taxon>Paramuricea</taxon>
    </lineage>
</organism>